<name>A0A8H6M0X3_9AGAR</name>
<dbReference type="EMBL" id="JACGCI010000051">
    <property type="protein sequence ID" value="KAF6751383.1"/>
    <property type="molecule type" value="Genomic_DNA"/>
</dbReference>
<dbReference type="AlphaFoldDB" id="A0A8H6M0X3"/>
<dbReference type="SUPFAM" id="SSF48452">
    <property type="entry name" value="TPR-like"/>
    <property type="match status" value="1"/>
</dbReference>
<dbReference type="InterPro" id="IPR011990">
    <property type="entry name" value="TPR-like_helical_dom_sf"/>
</dbReference>
<evidence type="ECO:0000259" key="1">
    <source>
        <dbReference type="Pfam" id="PF12770"/>
    </source>
</evidence>
<reference evidence="2 3" key="1">
    <citation type="submission" date="2020-07" db="EMBL/GenBank/DDBJ databases">
        <title>Comparative genomics of pyrophilous fungi reveals a link between fire events and developmental genes.</title>
        <authorList>
            <consortium name="DOE Joint Genome Institute"/>
            <person name="Steindorff A.S."/>
            <person name="Carver A."/>
            <person name="Calhoun S."/>
            <person name="Stillman K."/>
            <person name="Liu H."/>
            <person name="Lipzen A."/>
            <person name="Pangilinan J."/>
            <person name="Labutti K."/>
            <person name="Bruns T.D."/>
            <person name="Grigoriev I.V."/>
        </authorList>
    </citation>
    <scope>NUCLEOTIDE SEQUENCE [LARGE SCALE GENOMIC DNA]</scope>
    <source>
        <strain evidence="2 3">CBS 144469</strain>
    </source>
</reference>
<organism evidence="2 3">
    <name type="scientific">Ephemerocybe angulata</name>
    <dbReference type="NCBI Taxonomy" id="980116"/>
    <lineage>
        <taxon>Eukaryota</taxon>
        <taxon>Fungi</taxon>
        <taxon>Dikarya</taxon>
        <taxon>Basidiomycota</taxon>
        <taxon>Agaricomycotina</taxon>
        <taxon>Agaricomycetes</taxon>
        <taxon>Agaricomycetidae</taxon>
        <taxon>Agaricales</taxon>
        <taxon>Agaricineae</taxon>
        <taxon>Psathyrellaceae</taxon>
        <taxon>Ephemerocybe</taxon>
    </lineage>
</organism>
<dbReference type="Pfam" id="PF12770">
    <property type="entry name" value="CHAT"/>
    <property type="match status" value="1"/>
</dbReference>
<sequence>MDLSCLIEALRTEFAGDDSLALETANDILGAMSEQALISIRSFEKTGDLSDLDDAISTYETAVHHTLTGDESLHVRLSDLGSAFLLRFQHGGNIPDISEAISLYRRALQTMRPGHLNLSSVLSNLGTSLFSRSKRINSLQDISESITLLQRAASLVDHSHETHPVIVNNLGNSFLARFQLTGHPEDMHKSISSLQSAVDLTPPNHLDLSSRLNDLGNSFQVRFRSDGKLDDVEEAIRAQRRAVQLTQVGDIWLPSRLSNLGNSLSLRFGHNGDLADIAEAISVQQRAVHITPKHHPMLHGWLSNLAISLTRRFERTQDRPDIDGSISALEGAVKHAPKDHANLPHILTNLSIALMRRFKLIGNAADLSAAVSNARKAVDLTPEGHEYLSSRLDNLGNILTLRFDQTGDPQDISQAIISQQKAIKLTPKGHSALPAQFNNLGNAFQSRFNRTNELSDIAEAILAHQRAVQLTPKGHYDLPRWLRSLADSFYWRCLKTGHRDDLFGCISNFKSSATCTFGPPQIRLLAAKHWARLSCIYPLPFQAFETLVAFDTAIGLVALIVGLDQTVRYRYDKLKEMSDLPLEAASNACRLSRPDKSLEWLEQGRCLVWGQLSTLRTPFGDLRKHDNHLAQSILEVSQQLENAGSSRGPLHSGMTLEENISAEDEARSHLKLARRWDELLQAARAIPGFGAFLKPLPCSALLHDLPSSGYVVVINIDKKRCDAIALIPGKPAPFHIPLPQFSLEKATKCRADLSAQLQVYQLRDRGREAIAPANEKVLERGIGPVSKGKRGNNSVRSVLQCLWEQVVKPILDALGISKGTQAPTSLLLRVWWCPTGPLSFLPIHAAGIYGAQDSQCLPHYVISSYTPSVSALSEIVRNSTSTKNPFSGLFMTSQPNVPAASPIPGTTKEVQDIYDLFLKINGTTTRVEKAEGSAITVDQCLENMEQFSSIHLACHASQNAADPLQSRFFLHNGSLDLATIIQRNLKNADLAFLSACQTSTGEEKLPDEAVHLAAGMLAAGYRRVVSTMWSIGDQHAPQVSRDFYEYLWSTNSPDDESENGFDGTNSARAIHHATQELRHRLDDTEESLLAWISYVHFGY</sequence>
<evidence type="ECO:0000313" key="3">
    <source>
        <dbReference type="Proteomes" id="UP000521943"/>
    </source>
</evidence>
<dbReference type="InterPro" id="IPR024983">
    <property type="entry name" value="CHAT_dom"/>
</dbReference>
<feature type="domain" description="CHAT" evidence="1">
    <location>
        <begin position="798"/>
        <end position="1098"/>
    </location>
</feature>
<dbReference type="PANTHER" id="PTHR19959:SF119">
    <property type="entry name" value="FUNGAL LIPASE-LIKE DOMAIN-CONTAINING PROTEIN"/>
    <property type="match status" value="1"/>
</dbReference>
<comment type="caution">
    <text evidence="2">The sequence shown here is derived from an EMBL/GenBank/DDBJ whole genome shotgun (WGS) entry which is preliminary data.</text>
</comment>
<dbReference type="PANTHER" id="PTHR19959">
    <property type="entry name" value="KINESIN LIGHT CHAIN"/>
    <property type="match status" value="1"/>
</dbReference>
<accession>A0A8H6M0X3</accession>
<dbReference type="OrthoDB" id="9991317at2759"/>
<dbReference type="SUPFAM" id="SSF81901">
    <property type="entry name" value="HCP-like"/>
    <property type="match status" value="1"/>
</dbReference>
<dbReference type="Proteomes" id="UP000521943">
    <property type="component" value="Unassembled WGS sequence"/>
</dbReference>
<gene>
    <name evidence="2" type="ORF">DFP72DRAFT_1172428</name>
</gene>
<dbReference type="Gene3D" id="1.25.40.10">
    <property type="entry name" value="Tetratricopeptide repeat domain"/>
    <property type="match status" value="2"/>
</dbReference>
<protein>
    <submittedName>
        <fullName evidence="2">CHAT domain-containing protein</fullName>
    </submittedName>
</protein>
<keyword evidence="3" id="KW-1185">Reference proteome</keyword>
<evidence type="ECO:0000313" key="2">
    <source>
        <dbReference type="EMBL" id="KAF6751383.1"/>
    </source>
</evidence>
<proteinExistence type="predicted"/>